<dbReference type="SUPFAM" id="SSF57184">
    <property type="entry name" value="Growth factor receptor domain"/>
    <property type="match status" value="1"/>
</dbReference>
<dbReference type="PROSITE" id="PS51257">
    <property type="entry name" value="PROKAR_LIPOPROTEIN"/>
    <property type="match status" value="1"/>
</dbReference>
<dbReference type="SMART" id="SM00181">
    <property type="entry name" value="EGF"/>
    <property type="match status" value="4"/>
</dbReference>
<organism evidence="3 4">
    <name type="scientific">Novymonas esmeraldas</name>
    <dbReference type="NCBI Taxonomy" id="1808958"/>
    <lineage>
        <taxon>Eukaryota</taxon>
        <taxon>Discoba</taxon>
        <taxon>Euglenozoa</taxon>
        <taxon>Kinetoplastea</taxon>
        <taxon>Metakinetoplastina</taxon>
        <taxon>Trypanosomatida</taxon>
        <taxon>Trypanosomatidae</taxon>
        <taxon>Novymonas</taxon>
    </lineage>
</organism>
<dbReference type="PANTHER" id="PTHR45756">
    <property type="entry name" value="PALMITOYLTRANSFERASE"/>
    <property type="match status" value="1"/>
</dbReference>
<keyword evidence="4" id="KW-1185">Reference proteome</keyword>
<dbReference type="Gene3D" id="2.10.220.10">
    <property type="entry name" value="Hormone Receptor, Insulin-like Growth Factor Receptor 1, Chain A, domain 2"/>
    <property type="match status" value="2"/>
</dbReference>
<proteinExistence type="predicted"/>
<dbReference type="AlphaFoldDB" id="A0AAW0F0G6"/>
<evidence type="ECO:0000313" key="3">
    <source>
        <dbReference type="EMBL" id="KAK7199282.1"/>
    </source>
</evidence>
<evidence type="ECO:0000256" key="1">
    <source>
        <dbReference type="SAM" id="SignalP"/>
    </source>
</evidence>
<accession>A0AAW0F0G6</accession>
<name>A0AAW0F0G6_9TRYP</name>
<dbReference type="InterPro" id="IPR009030">
    <property type="entry name" value="Growth_fac_rcpt_cys_sf"/>
</dbReference>
<dbReference type="Proteomes" id="UP001430356">
    <property type="component" value="Unassembled WGS sequence"/>
</dbReference>
<dbReference type="InterPro" id="IPR000742">
    <property type="entry name" value="EGF"/>
</dbReference>
<feature type="domain" description="EGF-like" evidence="2">
    <location>
        <begin position="55"/>
        <end position="99"/>
    </location>
</feature>
<gene>
    <name evidence="3" type="ORF">NESM_000899400</name>
</gene>
<feature type="signal peptide" evidence="1">
    <location>
        <begin position="1"/>
        <end position="20"/>
    </location>
</feature>
<comment type="caution">
    <text evidence="3">The sequence shown here is derived from an EMBL/GenBank/DDBJ whole genome shotgun (WGS) entry which is preliminary data.</text>
</comment>
<dbReference type="InterPro" id="IPR053215">
    <property type="entry name" value="TKL_Ser/Thr_kinase"/>
</dbReference>
<dbReference type="EMBL" id="JAECZO010000272">
    <property type="protein sequence ID" value="KAK7199282.1"/>
    <property type="molecule type" value="Genomic_DNA"/>
</dbReference>
<feature type="domain" description="EGF-like" evidence="2">
    <location>
        <begin position="135"/>
        <end position="179"/>
    </location>
</feature>
<keyword evidence="1" id="KW-0732">Signal</keyword>
<protein>
    <recommendedName>
        <fullName evidence="2">EGF-like domain-containing protein</fullName>
    </recommendedName>
</protein>
<reference evidence="3 4" key="1">
    <citation type="journal article" date="2021" name="MBio">
        <title>A New Model Trypanosomatid, Novymonas esmeraldas: Genomic Perception of Its 'Candidatus Pandoraea novymonadis' Endosymbiont.</title>
        <authorList>
            <person name="Zakharova A."/>
            <person name="Saura A."/>
            <person name="Butenko A."/>
            <person name="Podesvova L."/>
            <person name="Warmusova S."/>
            <person name="Kostygov A.Y."/>
            <person name="Nenarokova A."/>
            <person name="Lukes J."/>
            <person name="Opperdoes F.R."/>
            <person name="Yurchenko V."/>
        </authorList>
    </citation>
    <scope>NUCLEOTIDE SEQUENCE [LARGE SCALE GENOMIC DNA]</scope>
    <source>
        <strain evidence="3 4">E262AT.01</strain>
    </source>
</reference>
<feature type="domain" description="EGF-like" evidence="2">
    <location>
        <begin position="105"/>
        <end position="134"/>
    </location>
</feature>
<feature type="domain" description="EGF-like" evidence="2">
    <location>
        <begin position="20"/>
        <end position="54"/>
    </location>
</feature>
<evidence type="ECO:0000313" key="4">
    <source>
        <dbReference type="Proteomes" id="UP001430356"/>
    </source>
</evidence>
<evidence type="ECO:0000259" key="2">
    <source>
        <dbReference type="SMART" id="SM00181"/>
    </source>
</evidence>
<feature type="chain" id="PRO_5043721083" description="EGF-like domain-containing protein" evidence="1">
    <location>
        <begin position="21"/>
        <end position="182"/>
    </location>
</feature>
<dbReference type="PANTHER" id="PTHR45756:SF1">
    <property type="entry name" value="PROTEIN KINASE DOMAIN CONTAINING PROTEIN"/>
    <property type="match status" value="1"/>
</dbReference>
<sequence length="182" mass="18808">MSRVLCRLLVVAAVAAAVLACTARAACDAQCKTCELGVCVGCNSGYYLDGQTCTACPGEGCRDCGASGVCTSCMDGYTLTVSVDGNTNTASPVVNGTCKSTAELTCSDTRCKSCVMGRCVACEDGYYLDGQTCTACPVERCRQCFASGMCTSCMDGYKLTFSFDDNSGTASPILKRTCKPAA</sequence>